<evidence type="ECO:0000313" key="1">
    <source>
        <dbReference type="EMBL" id="MBJ7882547.1"/>
    </source>
</evidence>
<organism evidence="1 2">
    <name type="scientific">Gelidibacter salicanalis</name>
    <dbReference type="NCBI Taxonomy" id="291193"/>
    <lineage>
        <taxon>Bacteria</taxon>
        <taxon>Pseudomonadati</taxon>
        <taxon>Bacteroidota</taxon>
        <taxon>Flavobacteriia</taxon>
        <taxon>Flavobacteriales</taxon>
        <taxon>Flavobacteriaceae</taxon>
        <taxon>Gelidibacter</taxon>
    </lineage>
</organism>
<dbReference type="RefSeq" id="WP_199602715.1">
    <property type="nucleotide sequence ID" value="NZ_JAEHJZ010000049.1"/>
</dbReference>
<sequence length="185" mass="20446">MSKHFFFTDDSITSFFKFQKVSAQKTSIETAANIGLIEVPAAAHSFTLSKGNGQQTFQFTKGFLLNQSIIYSLKVGINNPLSFNHGANACPAGHTSTLHFFNLHDSSTNGMVLNIVFAINAFSGFTTFSNIDAHKHDGKEILEGWVIGWEALRSLEQSISKNTQNLLLIISTIIYSILSTNFKYN</sequence>
<accession>A0A934KNJ6</accession>
<dbReference type="AlphaFoldDB" id="A0A934KNJ6"/>
<comment type="caution">
    <text evidence="1">The sequence shown here is derived from an EMBL/GenBank/DDBJ whole genome shotgun (WGS) entry which is preliminary data.</text>
</comment>
<gene>
    <name evidence="1" type="ORF">JEM65_18075</name>
</gene>
<protein>
    <submittedName>
        <fullName evidence="1">Uncharacterized protein</fullName>
    </submittedName>
</protein>
<reference evidence="1 2" key="1">
    <citation type="submission" date="2020-09" db="EMBL/GenBank/DDBJ databases">
        <title>Draft genome of Gelidibacter salicanalis PAMC21136.</title>
        <authorList>
            <person name="Park H."/>
        </authorList>
    </citation>
    <scope>NUCLEOTIDE SEQUENCE [LARGE SCALE GENOMIC DNA]</scope>
    <source>
        <strain evidence="1 2">PAMC21136</strain>
    </source>
</reference>
<keyword evidence="2" id="KW-1185">Reference proteome</keyword>
<proteinExistence type="predicted"/>
<name>A0A934KNJ6_9FLAO</name>
<dbReference type="Proteomes" id="UP000662373">
    <property type="component" value="Unassembled WGS sequence"/>
</dbReference>
<dbReference type="EMBL" id="JAEHJZ010000049">
    <property type="protein sequence ID" value="MBJ7882547.1"/>
    <property type="molecule type" value="Genomic_DNA"/>
</dbReference>
<evidence type="ECO:0000313" key="2">
    <source>
        <dbReference type="Proteomes" id="UP000662373"/>
    </source>
</evidence>